<protein>
    <submittedName>
        <fullName evidence="1">Uncharacterized protein</fullName>
    </submittedName>
</protein>
<gene>
    <name evidence="1" type="ORF">S01H1_41232</name>
</gene>
<proteinExistence type="predicted"/>
<evidence type="ECO:0000313" key="1">
    <source>
        <dbReference type="EMBL" id="GAG12176.1"/>
    </source>
</evidence>
<dbReference type="AlphaFoldDB" id="X0WHJ7"/>
<accession>X0WHJ7</accession>
<dbReference type="EMBL" id="BARS01026143">
    <property type="protein sequence ID" value="GAG12176.1"/>
    <property type="molecule type" value="Genomic_DNA"/>
</dbReference>
<comment type="caution">
    <text evidence="1">The sequence shown here is derived from an EMBL/GenBank/DDBJ whole genome shotgun (WGS) entry which is preliminary data.</text>
</comment>
<organism evidence="1">
    <name type="scientific">marine sediment metagenome</name>
    <dbReference type="NCBI Taxonomy" id="412755"/>
    <lineage>
        <taxon>unclassified sequences</taxon>
        <taxon>metagenomes</taxon>
        <taxon>ecological metagenomes</taxon>
    </lineage>
</organism>
<sequence length="59" mass="6464">TGCGNPQSIHDSGVIQARNEALLKFNEKPLGHLIDVPKVLGFQSMTQTRKLESPVSNDF</sequence>
<reference evidence="1" key="1">
    <citation type="journal article" date="2014" name="Front. Microbiol.">
        <title>High frequency of phylogenetically diverse reductive dehalogenase-homologous genes in deep subseafloor sedimentary metagenomes.</title>
        <authorList>
            <person name="Kawai M."/>
            <person name="Futagami T."/>
            <person name="Toyoda A."/>
            <person name="Takaki Y."/>
            <person name="Nishi S."/>
            <person name="Hori S."/>
            <person name="Arai W."/>
            <person name="Tsubouchi T."/>
            <person name="Morono Y."/>
            <person name="Uchiyama I."/>
            <person name="Ito T."/>
            <person name="Fujiyama A."/>
            <person name="Inagaki F."/>
            <person name="Takami H."/>
        </authorList>
    </citation>
    <scope>NUCLEOTIDE SEQUENCE</scope>
    <source>
        <strain evidence="1">Expedition CK06-06</strain>
    </source>
</reference>
<name>X0WHJ7_9ZZZZ</name>
<feature type="non-terminal residue" evidence="1">
    <location>
        <position position="1"/>
    </location>
</feature>